<feature type="region of interest" description="Disordered" evidence="1">
    <location>
        <begin position="188"/>
        <end position="212"/>
    </location>
</feature>
<feature type="transmembrane region" description="Helical" evidence="2">
    <location>
        <begin position="221"/>
        <end position="243"/>
    </location>
</feature>
<evidence type="ECO:0000313" key="4">
    <source>
        <dbReference type="Proteomes" id="UP000198507"/>
    </source>
</evidence>
<protein>
    <recommendedName>
        <fullName evidence="5">DUF3159 domain-containing protein</fullName>
    </recommendedName>
</protein>
<keyword evidence="2" id="KW-1133">Transmembrane helix</keyword>
<evidence type="ECO:0000313" key="3">
    <source>
        <dbReference type="EMBL" id="SET26362.1"/>
    </source>
</evidence>
<keyword evidence="4" id="KW-1185">Reference proteome</keyword>
<dbReference type="EMBL" id="FOIE01000003">
    <property type="protein sequence ID" value="SET26362.1"/>
    <property type="molecule type" value="Genomic_DNA"/>
</dbReference>
<feature type="region of interest" description="Disordered" evidence="1">
    <location>
        <begin position="1"/>
        <end position="39"/>
    </location>
</feature>
<gene>
    <name evidence="3" type="ORF">SAMN04488546_1892</name>
</gene>
<dbReference type="InterPro" id="IPR016566">
    <property type="entry name" value="UCP010219"/>
</dbReference>
<dbReference type="OrthoDB" id="5244221at2"/>
<evidence type="ECO:0000256" key="1">
    <source>
        <dbReference type="SAM" id="MobiDB-lite"/>
    </source>
</evidence>
<feature type="transmembrane region" description="Helical" evidence="2">
    <location>
        <begin position="255"/>
        <end position="275"/>
    </location>
</feature>
<name>A0A1I0D366_9ACTN</name>
<evidence type="ECO:0000256" key="2">
    <source>
        <dbReference type="SAM" id="Phobius"/>
    </source>
</evidence>
<organism evidence="3 4">
    <name type="scientific">Geodermatophilus poikilotrophus</name>
    <dbReference type="NCBI Taxonomy" id="1333667"/>
    <lineage>
        <taxon>Bacteria</taxon>
        <taxon>Bacillati</taxon>
        <taxon>Actinomycetota</taxon>
        <taxon>Actinomycetes</taxon>
        <taxon>Geodermatophilales</taxon>
        <taxon>Geodermatophilaceae</taxon>
        <taxon>Geodermatophilus</taxon>
    </lineage>
</organism>
<dbReference type="Proteomes" id="UP000198507">
    <property type="component" value="Unassembled WGS sequence"/>
</dbReference>
<feature type="transmembrane region" description="Helical" evidence="2">
    <location>
        <begin position="67"/>
        <end position="95"/>
    </location>
</feature>
<accession>A0A1I0D366</accession>
<feature type="transmembrane region" description="Helical" evidence="2">
    <location>
        <begin position="107"/>
        <end position="126"/>
    </location>
</feature>
<feature type="transmembrane region" description="Helical" evidence="2">
    <location>
        <begin position="138"/>
        <end position="163"/>
    </location>
</feature>
<keyword evidence="2" id="KW-0472">Membrane</keyword>
<sequence length="289" mass="30940">MTAAPEGDGRPGPARPEDQRRGDRRPEDRRPEDDAASGPLGVAFDRHLVLDQLGGWRGMLDATLPTVAFIVGNSLAGLRAGIGAALGVAVLLFGLRLVRRESVQQAFSGLFGVAIAVAIAGVSGQARDFFVPGLIRNAALGVVLIGSIAFRWPLVGVVAEFLAPSHLGAMASHTLPGLRRRIHRANATLHHRPPPDPATGGRPADPAPERHWRDDPRAVRAYSWLTLVWGVVFLVRVAVQWVLYRADEVELLGTASLLLGLPVTAVEVVVTLWVVSRLHRHRAGPQPGA</sequence>
<evidence type="ECO:0008006" key="5">
    <source>
        <dbReference type="Google" id="ProtNLM"/>
    </source>
</evidence>
<dbReference type="Pfam" id="PF11361">
    <property type="entry name" value="DUF3159"/>
    <property type="match status" value="2"/>
</dbReference>
<dbReference type="RefSeq" id="WP_091442722.1">
    <property type="nucleotide sequence ID" value="NZ_FOIE01000003.1"/>
</dbReference>
<feature type="compositionally biased region" description="Basic and acidic residues" evidence="1">
    <location>
        <begin position="15"/>
        <end position="33"/>
    </location>
</feature>
<proteinExistence type="predicted"/>
<dbReference type="AlphaFoldDB" id="A0A1I0D366"/>
<keyword evidence="2" id="KW-0812">Transmembrane</keyword>
<reference evidence="4" key="1">
    <citation type="submission" date="2016-10" db="EMBL/GenBank/DDBJ databases">
        <authorList>
            <person name="Varghese N."/>
            <person name="Submissions S."/>
        </authorList>
    </citation>
    <scope>NUCLEOTIDE SEQUENCE [LARGE SCALE GENOMIC DNA]</scope>
    <source>
        <strain evidence="4">DSM 44209</strain>
    </source>
</reference>